<keyword evidence="2" id="KW-0902">Two-component regulatory system</keyword>
<dbReference type="PROSITE" id="PS50110">
    <property type="entry name" value="RESPONSE_REGULATORY"/>
    <property type="match status" value="1"/>
</dbReference>
<feature type="domain" description="Response regulatory" evidence="4">
    <location>
        <begin position="16"/>
        <end position="134"/>
    </location>
</feature>
<evidence type="ECO:0000259" key="4">
    <source>
        <dbReference type="PROSITE" id="PS50110"/>
    </source>
</evidence>
<evidence type="ECO:0000256" key="2">
    <source>
        <dbReference type="ARBA" id="ARBA00023012"/>
    </source>
</evidence>
<name>A0A5C5ZN92_9BACT</name>
<comment type="caution">
    <text evidence="5">The sequence shown here is derived from an EMBL/GenBank/DDBJ whole genome shotgun (WGS) entry which is preliminary data.</text>
</comment>
<evidence type="ECO:0000313" key="6">
    <source>
        <dbReference type="Proteomes" id="UP000316213"/>
    </source>
</evidence>
<accession>A0A5C5ZN92</accession>
<proteinExistence type="predicted"/>
<dbReference type="AlphaFoldDB" id="A0A5C5ZN92"/>
<dbReference type="RefSeq" id="WP_146582301.1">
    <property type="nucleotide sequence ID" value="NZ_SJPM01000024.1"/>
</dbReference>
<dbReference type="SUPFAM" id="SSF52172">
    <property type="entry name" value="CheY-like"/>
    <property type="match status" value="1"/>
</dbReference>
<dbReference type="GO" id="GO:0000160">
    <property type="term" value="P:phosphorelay signal transduction system"/>
    <property type="evidence" value="ECO:0007669"/>
    <property type="project" value="UniProtKB-KW"/>
</dbReference>
<feature type="modified residue" description="4-aspartylphosphate" evidence="3">
    <location>
        <position position="65"/>
    </location>
</feature>
<dbReference type="InterPro" id="IPR011006">
    <property type="entry name" value="CheY-like_superfamily"/>
</dbReference>
<dbReference type="PANTHER" id="PTHR44591">
    <property type="entry name" value="STRESS RESPONSE REGULATOR PROTEIN 1"/>
    <property type="match status" value="1"/>
</dbReference>
<dbReference type="Pfam" id="PF00072">
    <property type="entry name" value="Response_reg"/>
    <property type="match status" value="1"/>
</dbReference>
<evidence type="ECO:0000256" key="1">
    <source>
        <dbReference type="ARBA" id="ARBA00022553"/>
    </source>
</evidence>
<dbReference type="OrthoDB" id="290734at2"/>
<keyword evidence="1 3" id="KW-0597">Phosphoprotein</keyword>
<evidence type="ECO:0000313" key="5">
    <source>
        <dbReference type="EMBL" id="TWT87913.1"/>
    </source>
</evidence>
<protein>
    <submittedName>
        <fullName evidence="5">Chemotaxis protein CheY</fullName>
    </submittedName>
</protein>
<keyword evidence="6" id="KW-1185">Reference proteome</keyword>
<reference evidence="5 6" key="1">
    <citation type="submission" date="2019-02" db="EMBL/GenBank/DDBJ databases">
        <title>Deep-cultivation of Planctomycetes and their phenomic and genomic characterization uncovers novel biology.</title>
        <authorList>
            <person name="Wiegand S."/>
            <person name="Jogler M."/>
            <person name="Boedeker C."/>
            <person name="Pinto D."/>
            <person name="Vollmers J."/>
            <person name="Rivas-Marin E."/>
            <person name="Kohn T."/>
            <person name="Peeters S.H."/>
            <person name="Heuer A."/>
            <person name="Rast P."/>
            <person name="Oberbeckmann S."/>
            <person name="Bunk B."/>
            <person name="Jeske O."/>
            <person name="Meyerdierks A."/>
            <person name="Storesund J.E."/>
            <person name="Kallscheuer N."/>
            <person name="Luecker S."/>
            <person name="Lage O.M."/>
            <person name="Pohl T."/>
            <person name="Merkel B.J."/>
            <person name="Hornburger P."/>
            <person name="Mueller R.-W."/>
            <person name="Bruemmer F."/>
            <person name="Labrenz M."/>
            <person name="Spormann A.M."/>
            <person name="Op Den Camp H."/>
            <person name="Overmann J."/>
            <person name="Amann R."/>
            <person name="Jetten M.S.M."/>
            <person name="Mascher T."/>
            <person name="Medema M.H."/>
            <person name="Devos D.P."/>
            <person name="Kaster A.-K."/>
            <person name="Ovreas L."/>
            <person name="Rohde M."/>
            <person name="Galperin M.Y."/>
            <person name="Jogler C."/>
        </authorList>
    </citation>
    <scope>NUCLEOTIDE SEQUENCE [LARGE SCALE GENOMIC DNA]</scope>
    <source>
        <strain evidence="5 6">Pla100</strain>
    </source>
</reference>
<dbReference type="EMBL" id="SJPM01000024">
    <property type="protein sequence ID" value="TWT87913.1"/>
    <property type="molecule type" value="Genomic_DNA"/>
</dbReference>
<sequence length="137" mass="14922">MLRRSETNDPPVHAATVLVVDDTASARYLVTTTLGRLGFSTVIAGNGQTALETLRDSQLDAIVTDLEMPEMGGEELIRAVRNHRDRRIRNLPIIVCTSKVDASTLATLARLGVNAVVPKPVDVRLLVEHAIKLFKIA</sequence>
<dbReference type="InterPro" id="IPR001789">
    <property type="entry name" value="Sig_transdc_resp-reg_receiver"/>
</dbReference>
<evidence type="ECO:0000256" key="3">
    <source>
        <dbReference type="PROSITE-ProRule" id="PRU00169"/>
    </source>
</evidence>
<organism evidence="5 6">
    <name type="scientific">Neorhodopirellula pilleata</name>
    <dbReference type="NCBI Taxonomy" id="2714738"/>
    <lineage>
        <taxon>Bacteria</taxon>
        <taxon>Pseudomonadati</taxon>
        <taxon>Planctomycetota</taxon>
        <taxon>Planctomycetia</taxon>
        <taxon>Pirellulales</taxon>
        <taxon>Pirellulaceae</taxon>
        <taxon>Neorhodopirellula</taxon>
    </lineage>
</organism>
<dbReference type="InterPro" id="IPR050595">
    <property type="entry name" value="Bact_response_regulator"/>
</dbReference>
<dbReference type="PANTHER" id="PTHR44591:SF14">
    <property type="entry name" value="PROTEIN PILG"/>
    <property type="match status" value="1"/>
</dbReference>
<dbReference type="SMART" id="SM00448">
    <property type="entry name" value="REC"/>
    <property type="match status" value="1"/>
</dbReference>
<dbReference type="CDD" id="cd17546">
    <property type="entry name" value="REC_hyHK_CKI1_RcsC-like"/>
    <property type="match status" value="1"/>
</dbReference>
<dbReference type="Proteomes" id="UP000316213">
    <property type="component" value="Unassembled WGS sequence"/>
</dbReference>
<dbReference type="Gene3D" id="3.40.50.2300">
    <property type="match status" value="1"/>
</dbReference>
<gene>
    <name evidence="5" type="primary">cheY_3</name>
    <name evidence="5" type="ORF">Pla100_58620</name>
</gene>